<dbReference type="RefSeq" id="XP_016586463.1">
    <property type="nucleotide sequence ID" value="XM_016731088.1"/>
</dbReference>
<dbReference type="KEGG" id="ssck:SPSK_04277"/>
<sequence length="430" mass="45958">MCVYGFTIAQESSAGPPTAPSFCHFVIHGEDDKGAVRSPFIDVPCEEMNNYRCGASWSDNGYMVFTVDDASNNRRGYFDIPDSELVDGSFSSTHRSPAYVVVPSAVSEAIILPQIHTRDEVPDIADLGIATTDSSGESANVEDHVSNAPEMYPLYENGASQVYAIEDAGVSPVDTQITTEPTGINPSSDGSDPGVPIDTTIQDAVLHDSGMTDVSNGNDFTSQDKTNPEDISSAQETDAVDTLSGLPANVTVSVSANATDSPLETVQDAIPEQLGSVQGGGDDNDSDDISVRPVTSSPIYSDGLPTVPEIPVTWSLHNVTRAVSYGPNAVVIGFQIEVLPEYQEPIPCHIKVDLDEDVEPMFASWSTEQCQEGDWYFSWGYDEKTDSAVATLISPDRTMEAWYGWDSVNSLLPNVSLASAGPGIVQTCDC</sequence>
<evidence type="ECO:0000256" key="1">
    <source>
        <dbReference type="SAM" id="MobiDB-lite"/>
    </source>
</evidence>
<proteinExistence type="predicted"/>
<dbReference type="VEuPathDB" id="FungiDB:SPSK_04277"/>
<dbReference type="OrthoDB" id="3836772at2759"/>
<dbReference type="AlphaFoldDB" id="A0A0F2M254"/>
<evidence type="ECO:0000313" key="2">
    <source>
        <dbReference type="EMBL" id="KJR83787.1"/>
    </source>
</evidence>
<reference evidence="2 3" key="1">
    <citation type="journal article" date="2014" name="BMC Genomics">
        <title>Comparative genomics of the major fungal agents of human and animal Sporotrichosis: Sporothrix schenckii and Sporothrix brasiliensis.</title>
        <authorList>
            <person name="Teixeira M.M."/>
            <person name="de Almeida L.G."/>
            <person name="Kubitschek-Barreira P."/>
            <person name="Alves F.L."/>
            <person name="Kioshima E.S."/>
            <person name="Abadio A.K."/>
            <person name="Fernandes L."/>
            <person name="Derengowski L.S."/>
            <person name="Ferreira K.S."/>
            <person name="Souza R.C."/>
            <person name="Ruiz J.C."/>
            <person name="de Andrade N.C."/>
            <person name="Paes H.C."/>
            <person name="Nicola A.M."/>
            <person name="Albuquerque P."/>
            <person name="Gerber A.L."/>
            <person name="Martins V.P."/>
            <person name="Peconick L.D."/>
            <person name="Neto A.V."/>
            <person name="Chaucanez C.B."/>
            <person name="Silva P.A."/>
            <person name="Cunha O.L."/>
            <person name="de Oliveira F.F."/>
            <person name="dos Santos T.C."/>
            <person name="Barros A.L."/>
            <person name="Soares M.A."/>
            <person name="de Oliveira L.M."/>
            <person name="Marini M.M."/>
            <person name="Villalobos-Duno H."/>
            <person name="Cunha M.M."/>
            <person name="de Hoog S."/>
            <person name="da Silveira J.F."/>
            <person name="Henrissat B."/>
            <person name="Nino-Vega G.A."/>
            <person name="Cisalpino P.S."/>
            <person name="Mora-Montes H.M."/>
            <person name="Almeida S.R."/>
            <person name="Stajich J.E."/>
            <person name="Lopes-Bezerra L.M."/>
            <person name="Vasconcelos A.T."/>
            <person name="Felipe M.S."/>
        </authorList>
    </citation>
    <scope>NUCLEOTIDE SEQUENCE [LARGE SCALE GENOMIC DNA]</scope>
    <source>
        <strain evidence="2 3">1099-18</strain>
    </source>
</reference>
<accession>A0A0F2M254</accession>
<dbReference type="Proteomes" id="UP000033710">
    <property type="component" value="Unassembled WGS sequence"/>
</dbReference>
<dbReference type="EMBL" id="AXCR01000009">
    <property type="protein sequence ID" value="KJR83787.1"/>
    <property type="molecule type" value="Genomic_DNA"/>
</dbReference>
<protein>
    <submittedName>
        <fullName evidence="2">Uncharacterized protein</fullName>
    </submittedName>
</protein>
<feature type="compositionally biased region" description="Polar residues" evidence="1">
    <location>
        <begin position="179"/>
        <end position="190"/>
    </location>
</feature>
<name>A0A0F2M254_SPOSC</name>
<organism evidence="2 3">
    <name type="scientific">Sporothrix schenckii 1099-18</name>
    <dbReference type="NCBI Taxonomy" id="1397361"/>
    <lineage>
        <taxon>Eukaryota</taxon>
        <taxon>Fungi</taxon>
        <taxon>Dikarya</taxon>
        <taxon>Ascomycota</taxon>
        <taxon>Pezizomycotina</taxon>
        <taxon>Sordariomycetes</taxon>
        <taxon>Sordariomycetidae</taxon>
        <taxon>Ophiostomatales</taxon>
        <taxon>Ophiostomataceae</taxon>
        <taxon>Sporothrix</taxon>
    </lineage>
</organism>
<dbReference type="GeneID" id="27666365"/>
<gene>
    <name evidence="2" type="ORF">SPSK_04277</name>
</gene>
<feature type="region of interest" description="Disordered" evidence="1">
    <location>
        <begin position="179"/>
        <end position="198"/>
    </location>
</feature>
<evidence type="ECO:0000313" key="3">
    <source>
        <dbReference type="Proteomes" id="UP000033710"/>
    </source>
</evidence>
<comment type="caution">
    <text evidence="2">The sequence shown here is derived from an EMBL/GenBank/DDBJ whole genome shotgun (WGS) entry which is preliminary data.</text>
</comment>
<feature type="region of interest" description="Disordered" evidence="1">
    <location>
        <begin position="209"/>
        <end position="237"/>
    </location>
</feature>
<feature type="compositionally biased region" description="Polar residues" evidence="1">
    <location>
        <begin position="212"/>
        <end position="236"/>
    </location>
</feature>
<reference evidence="2 3" key="2">
    <citation type="journal article" date="2015" name="Eukaryot. Cell">
        <title>Asexual propagation of a virulent clone complex in a human and feline outbreak of sporotrichosis.</title>
        <authorList>
            <person name="Teixeira Mde M."/>
            <person name="Rodrigues A.M."/>
            <person name="Tsui C.K."/>
            <person name="de Almeida L.G."/>
            <person name="Van Diepeningen A.D."/>
            <person name="van den Ende B.G."/>
            <person name="Fernandes G.F."/>
            <person name="Kano R."/>
            <person name="Hamelin R.C."/>
            <person name="Lopes-Bezerra L.M."/>
            <person name="Vasconcelos A.T."/>
            <person name="de Hoog S."/>
            <person name="de Camargo Z.P."/>
            <person name="Felipe M.S."/>
        </authorList>
    </citation>
    <scope>NUCLEOTIDE SEQUENCE [LARGE SCALE GENOMIC DNA]</scope>
    <source>
        <strain evidence="2 3">1099-18</strain>
    </source>
</reference>